<dbReference type="FunCoup" id="D3B112">
    <property type="interactions" value="805"/>
</dbReference>
<proteinExistence type="predicted"/>
<evidence type="ECO:0000313" key="1">
    <source>
        <dbReference type="EMBL" id="EFA84986.1"/>
    </source>
</evidence>
<reference evidence="1 2" key="1">
    <citation type="journal article" date="2011" name="Genome Res.">
        <title>Phylogeny-wide analysis of social amoeba genomes highlights ancient origins for complex intercellular communication.</title>
        <authorList>
            <person name="Heidel A.J."/>
            <person name="Lawal H.M."/>
            <person name="Felder M."/>
            <person name="Schilde C."/>
            <person name="Helps N.R."/>
            <person name="Tunggal B."/>
            <person name="Rivero F."/>
            <person name="John U."/>
            <person name="Schleicher M."/>
            <person name="Eichinger L."/>
            <person name="Platzer M."/>
            <person name="Noegel A.A."/>
            <person name="Schaap P."/>
            <person name="Gloeckner G."/>
        </authorList>
    </citation>
    <scope>NUCLEOTIDE SEQUENCE [LARGE SCALE GENOMIC DNA]</scope>
    <source>
        <strain evidence="2">ATCC 26659 / Pp 5 / PN500</strain>
    </source>
</reference>
<dbReference type="InParanoid" id="D3B112"/>
<gene>
    <name evidence="1" type="ORF">PPL_01980</name>
</gene>
<accession>D3B112</accession>
<keyword evidence="2" id="KW-1185">Reference proteome</keyword>
<comment type="caution">
    <text evidence="1">The sequence shown here is derived from an EMBL/GenBank/DDBJ whole genome shotgun (WGS) entry which is preliminary data.</text>
</comment>
<dbReference type="PANTHER" id="PTHR39532">
    <property type="entry name" value="F-BOX DOMAIN-CONTAINING PROTEIN-RELATED"/>
    <property type="match status" value="1"/>
</dbReference>
<dbReference type="GeneID" id="31357506"/>
<dbReference type="Proteomes" id="UP000001396">
    <property type="component" value="Unassembled WGS sequence"/>
</dbReference>
<dbReference type="EMBL" id="ADBJ01000008">
    <property type="protein sequence ID" value="EFA84986.1"/>
    <property type="molecule type" value="Genomic_DNA"/>
</dbReference>
<name>D3B112_HETP5</name>
<dbReference type="RefSeq" id="XP_020437096.1">
    <property type="nucleotide sequence ID" value="XM_020572979.1"/>
</dbReference>
<organism evidence="1 2">
    <name type="scientific">Heterostelium pallidum (strain ATCC 26659 / Pp 5 / PN500)</name>
    <name type="common">Cellular slime mold</name>
    <name type="synonym">Polysphondylium pallidum</name>
    <dbReference type="NCBI Taxonomy" id="670386"/>
    <lineage>
        <taxon>Eukaryota</taxon>
        <taxon>Amoebozoa</taxon>
        <taxon>Evosea</taxon>
        <taxon>Eumycetozoa</taxon>
        <taxon>Dictyostelia</taxon>
        <taxon>Acytosteliales</taxon>
        <taxon>Acytosteliaceae</taxon>
        <taxon>Heterostelium</taxon>
    </lineage>
</organism>
<sequence>MFLESKIIMFGYTLDGDSRQTSLDFFSYKKLCDIVYNDKLLEMIEYYNNKRNTISHTSKILNINNSTIVLPDILLDKIVTYAIPFDRDFSGGAFSIRMKMFAKHSHHLIDAVNLLNYALVSKKLFQYVSKFIKSNSHFSWNGYLNFNSEFSLVRSEPSFFNYESIKYIPYDHGVDYANRLMSRVDTFAIVSDEIDYSVKGMVSRDSMFDDKDLYDYETFEEEYRDAIISQGYLVYPPAMPNLKDIFVLNYYGYSSNYSDLLSNIFSQTPNGDGHGIERFYIKIVKDWKSSPRFSNLGFLGPLLKFHSKTLKSIRIRYRDMKAFDVGEILKVFIQIHPFLVENNRIDFKLITNTQISETLPSNNIFANYLISYLEVKNK</sequence>
<protein>
    <submittedName>
        <fullName evidence="1">Uncharacterized protein</fullName>
    </submittedName>
</protein>
<dbReference type="AlphaFoldDB" id="D3B112"/>
<evidence type="ECO:0000313" key="2">
    <source>
        <dbReference type="Proteomes" id="UP000001396"/>
    </source>
</evidence>